<gene>
    <name evidence="1" type="ORF">AG74_11</name>
    <name evidence="2" type="ORF">AG74_212</name>
</gene>
<dbReference type="GO" id="GO:0016787">
    <property type="term" value="F:hydrolase activity"/>
    <property type="evidence" value="ECO:0007669"/>
    <property type="project" value="InterPro"/>
</dbReference>
<evidence type="ECO:0000313" key="2">
    <source>
        <dbReference type="EMBL" id="QKN85048.1"/>
    </source>
</evidence>
<sequence>MKQVNEVITANAAAIIKAAKGLNFWGKRLDSKRREIAIAIRDSLEIRDFLKNEVHSSELVEWLDNNKPVKPVKAKSHSQQAKADIEPTFAGSINGRDFDNLDDGLYILTAGQNNTKPHPVLNTLLAIANERDAEFGVMPIKYTTVLQGRERKEPKYHADIKKHILEPVDTWLGGEGNVLLANSAQILPTAKQPINAAERLNTGESLTIVASPRRQTKTLPRQKNGAFRWVYTTGVCTQMHYTDSRAGAEAEAEHCFGGVLIEVRDGLINHRRLVADENGVIIDNGSVYFPDGSIKAYNDVFEQKPVIVLGDLHCEKMCEDSFNRALRQIHNENPSLVVVHDALDFMSRNHHNREDWTFLYQMQDRAVIDDLTDVINHLNQIAEYAPVFIVESNHDLALDSWVRDNKFDVRKDPKNARTYHALMLAYIEAMDNGELNDLAKMDLAFRALADKLPELSDNIEFGKIDSQRLVFGYDVSMHGHVGTGGARGSAVSFKKMRIKTVTGHTHSPFEDNNNIVVGVTGSMEMGYNKGGTTWDRANAVIYPNSTHQLLPTYLIGEAQY</sequence>
<reference evidence="2 3" key="1">
    <citation type="submission" date="2020-05" db="EMBL/GenBank/DDBJ databases">
        <authorList>
            <person name="Bettwy K."/>
            <person name="Griggs A."/>
            <person name="Broussard G.W."/>
        </authorList>
    </citation>
    <scope>NUCLEOTIDE SEQUENCE [LARGE SCALE GENOMIC DNA]</scope>
</reference>
<accession>A0A6M9Z247</accession>
<keyword evidence="3" id="KW-1185">Reference proteome</keyword>
<evidence type="ECO:0000313" key="3">
    <source>
        <dbReference type="Proteomes" id="UP000509354"/>
    </source>
</evidence>
<dbReference type="EMBL" id="MT460514">
    <property type="protein sequence ID" value="QKN85048.1"/>
    <property type="molecule type" value="Genomic_DNA"/>
</dbReference>
<name>A0A6M9Z247_9CAUD</name>
<protein>
    <submittedName>
        <fullName evidence="2">A1 protein</fullName>
    </submittedName>
</protein>
<evidence type="ECO:0000313" key="1">
    <source>
        <dbReference type="EMBL" id="QKN84870.1"/>
    </source>
</evidence>
<dbReference type="SUPFAM" id="SSF56300">
    <property type="entry name" value="Metallo-dependent phosphatases"/>
    <property type="match status" value="1"/>
</dbReference>
<organism evidence="2 3">
    <name type="scientific">Vibrio phage AG74</name>
    <dbReference type="NCBI Taxonomy" id="2736261"/>
    <lineage>
        <taxon>Viruses</taxon>
        <taxon>Duplodnaviria</taxon>
        <taxon>Heunggongvirae</taxon>
        <taxon>Uroviricota</taxon>
        <taxon>Caudoviricetes</taxon>
        <taxon>Demerecviridae</taxon>
        <taxon>Ermolyevavirinae</taxon>
        <taxon>Thalassavirus</taxon>
        <taxon>Thalassavirus AG74</taxon>
    </lineage>
</organism>
<dbReference type="InterPro" id="IPR029052">
    <property type="entry name" value="Metallo-depent_PP-like"/>
</dbReference>
<dbReference type="EMBL" id="MT460514">
    <property type="protein sequence ID" value="QKN84870.1"/>
    <property type="molecule type" value="Genomic_DNA"/>
</dbReference>
<proteinExistence type="predicted"/>
<dbReference type="Proteomes" id="UP000509354">
    <property type="component" value="Segment"/>
</dbReference>